<proteinExistence type="predicted"/>
<comment type="caution">
    <text evidence="2">The sequence shown here is derived from an EMBL/GenBank/DDBJ whole genome shotgun (WGS) entry which is preliminary data.</text>
</comment>
<dbReference type="PANTHER" id="PTHR10424:SF82">
    <property type="entry name" value="ENVELOPE GLYCOPROTEIN-RELATED"/>
    <property type="match status" value="1"/>
</dbReference>
<keyword evidence="1" id="KW-0472">Membrane</keyword>
<name>A0A7K6KP75_9PASE</name>
<reference evidence="2 3" key="1">
    <citation type="submission" date="2019-09" db="EMBL/GenBank/DDBJ databases">
        <title>Bird 10,000 Genomes (B10K) Project - Family phase.</title>
        <authorList>
            <person name="Zhang G."/>
        </authorList>
    </citation>
    <scope>NUCLEOTIDE SEQUENCE [LARGE SCALE GENOMIC DNA]</scope>
    <source>
        <strain evidence="2">B10K-DU-029-42</strain>
        <tissue evidence="2">Muscle</tissue>
    </source>
</reference>
<feature type="transmembrane region" description="Helical" evidence="1">
    <location>
        <begin position="31"/>
        <end position="57"/>
    </location>
</feature>
<dbReference type="Proteomes" id="UP000542358">
    <property type="component" value="Unassembled WGS sequence"/>
</dbReference>
<keyword evidence="3" id="KW-1185">Reference proteome</keyword>
<feature type="non-terminal residue" evidence="2">
    <location>
        <position position="107"/>
    </location>
</feature>
<evidence type="ECO:0000313" key="3">
    <source>
        <dbReference type="Proteomes" id="UP000542358"/>
    </source>
</evidence>
<accession>A0A7K6KP75</accession>
<dbReference type="EMBL" id="VZRR01014360">
    <property type="protein sequence ID" value="NWW14460.1"/>
    <property type="molecule type" value="Genomic_DNA"/>
</dbReference>
<feature type="non-terminal residue" evidence="2">
    <location>
        <position position="1"/>
    </location>
</feature>
<gene>
    <name evidence="2" type="primary">Env1_0</name>
    <name evidence="2" type="ORF">OREARF_R14928</name>
</gene>
<keyword evidence="1" id="KW-1133">Transmembrane helix</keyword>
<sequence length="107" mass="12790">MTELRKRIEQRKREREAQQSWYESWFNHSPWLTTLLSTIAGPLILLVLGLTFGHCIFNRLIAIVKNRLEAAHLMLIRTKYEPIPENQENNEMLELAKQELKRFNEQN</sequence>
<dbReference type="InterPro" id="IPR018154">
    <property type="entry name" value="TLV/ENV_coat_polyprotein"/>
</dbReference>
<dbReference type="AlphaFoldDB" id="A0A7K6KP75"/>
<keyword evidence="1" id="KW-0812">Transmembrane</keyword>
<organism evidence="2 3">
    <name type="scientific">Oreocharis arfaki</name>
    <name type="common">tit berrypecker</name>
    <dbReference type="NCBI Taxonomy" id="979223"/>
    <lineage>
        <taxon>Eukaryota</taxon>
        <taxon>Metazoa</taxon>
        <taxon>Chordata</taxon>
        <taxon>Craniata</taxon>
        <taxon>Vertebrata</taxon>
        <taxon>Euteleostomi</taxon>
        <taxon>Archelosauria</taxon>
        <taxon>Archosauria</taxon>
        <taxon>Dinosauria</taxon>
        <taxon>Saurischia</taxon>
        <taxon>Theropoda</taxon>
        <taxon>Coelurosauria</taxon>
        <taxon>Aves</taxon>
        <taxon>Neognathae</taxon>
        <taxon>Neoaves</taxon>
        <taxon>Telluraves</taxon>
        <taxon>Australaves</taxon>
        <taxon>Passeriformes</taxon>
        <taxon>Passeroidea</taxon>
        <taxon>Paramythiidae</taxon>
        <taxon>Oreocharis</taxon>
    </lineage>
</organism>
<evidence type="ECO:0000256" key="1">
    <source>
        <dbReference type="SAM" id="Phobius"/>
    </source>
</evidence>
<protein>
    <submittedName>
        <fullName evidence="2">ENV1 protein</fullName>
    </submittedName>
</protein>
<dbReference type="Pfam" id="PF00429">
    <property type="entry name" value="TLV_coat"/>
    <property type="match status" value="1"/>
</dbReference>
<evidence type="ECO:0000313" key="2">
    <source>
        <dbReference type="EMBL" id="NWW14460.1"/>
    </source>
</evidence>
<dbReference type="PANTHER" id="PTHR10424">
    <property type="entry name" value="VIRAL ENVELOPE PROTEIN"/>
    <property type="match status" value="1"/>
</dbReference>